<dbReference type="AlphaFoldDB" id="A0A645FK77"/>
<keyword evidence="2" id="KW-0560">Oxidoreductase</keyword>
<reference evidence="2" key="1">
    <citation type="submission" date="2019-08" db="EMBL/GenBank/DDBJ databases">
        <authorList>
            <person name="Kucharzyk K."/>
            <person name="Murdoch R.W."/>
            <person name="Higgins S."/>
            <person name="Loffler F."/>
        </authorList>
    </citation>
    <scope>NUCLEOTIDE SEQUENCE</scope>
</reference>
<organism evidence="2">
    <name type="scientific">bioreactor metagenome</name>
    <dbReference type="NCBI Taxonomy" id="1076179"/>
    <lineage>
        <taxon>unclassified sequences</taxon>
        <taxon>metagenomes</taxon>
        <taxon>ecological metagenomes</taxon>
    </lineage>
</organism>
<evidence type="ECO:0000313" key="2">
    <source>
        <dbReference type="EMBL" id="MPN14370.1"/>
    </source>
</evidence>
<dbReference type="EC" id="1.1.1.17" evidence="2"/>
<comment type="caution">
    <text evidence="2">The sequence shown here is derived from an EMBL/GenBank/DDBJ whole genome shotgun (WGS) entry which is preliminary data.</text>
</comment>
<dbReference type="GO" id="GO:0019592">
    <property type="term" value="P:mannitol catabolic process"/>
    <property type="evidence" value="ECO:0007669"/>
    <property type="project" value="TreeGrafter"/>
</dbReference>
<gene>
    <name evidence="2" type="primary">mtlD_12</name>
    <name evidence="2" type="ORF">SDC9_161697</name>
</gene>
<evidence type="ECO:0000259" key="1">
    <source>
        <dbReference type="Pfam" id="PF08125"/>
    </source>
</evidence>
<sequence>MEFYRFAAPYLAAGFAASKGFKYVYASENSTTAAEELRRAVGEFPGIHYLDTVIGKMSKVFNAADSSLPPLAPGCPKGHLVEEFNTIYTDAAPGVEELGIAGLYPKQDLAPFEEAKLYGHNAVHCLLGVLAAERNFASMDEAAADPELMRKAHAALLDECGRALCGKYAGTDEYFEPGTFRRWAEELLERMVSPALADSVDRVIRDPERKLGWNDRLIGAIRLCLAQNVAPDRLAEGARLLRSRVDWNRVQAGWPDTPESDAVRRCLQ</sequence>
<name>A0A645FK77_9ZZZZ</name>
<protein>
    <submittedName>
        <fullName evidence="2">Mannitol-1-phosphate 5-dehydrogenase</fullName>
        <ecNumber evidence="2">1.1.1.17</ecNumber>
    </submittedName>
</protein>
<dbReference type="PANTHER" id="PTHR30524">
    <property type="entry name" value="MANNITOL-1-PHOSPHATE 5-DEHYDROGENASE"/>
    <property type="match status" value="1"/>
</dbReference>
<dbReference type="Pfam" id="PF08125">
    <property type="entry name" value="Mannitol_dh_C"/>
    <property type="match status" value="1"/>
</dbReference>
<dbReference type="InterPro" id="IPR013328">
    <property type="entry name" value="6PGD_dom2"/>
</dbReference>
<feature type="domain" description="Mannitol dehydrogenase C-terminal" evidence="1">
    <location>
        <begin position="108"/>
        <end position="237"/>
    </location>
</feature>
<dbReference type="InterPro" id="IPR013118">
    <property type="entry name" value="Mannitol_DH_C"/>
</dbReference>
<dbReference type="GO" id="GO:0008926">
    <property type="term" value="F:mannitol-1-phosphate 5-dehydrogenase activity"/>
    <property type="evidence" value="ECO:0007669"/>
    <property type="project" value="UniProtKB-EC"/>
</dbReference>
<dbReference type="EMBL" id="VSSQ01060988">
    <property type="protein sequence ID" value="MPN14370.1"/>
    <property type="molecule type" value="Genomic_DNA"/>
</dbReference>
<dbReference type="Gene3D" id="1.10.1040.10">
    <property type="entry name" value="N-(1-d-carboxylethyl)-l-norvaline Dehydrogenase, domain 2"/>
    <property type="match status" value="1"/>
</dbReference>
<proteinExistence type="predicted"/>
<dbReference type="PANTHER" id="PTHR30524:SF0">
    <property type="entry name" value="ALTRONATE OXIDOREDUCTASE-RELATED"/>
    <property type="match status" value="1"/>
</dbReference>
<accession>A0A645FK77</accession>
<dbReference type="GO" id="GO:0005829">
    <property type="term" value="C:cytosol"/>
    <property type="evidence" value="ECO:0007669"/>
    <property type="project" value="TreeGrafter"/>
</dbReference>
<dbReference type="InterPro" id="IPR008927">
    <property type="entry name" value="6-PGluconate_DH-like_C_sf"/>
</dbReference>
<dbReference type="SUPFAM" id="SSF48179">
    <property type="entry name" value="6-phosphogluconate dehydrogenase C-terminal domain-like"/>
    <property type="match status" value="1"/>
</dbReference>